<feature type="transmembrane region" description="Helical" evidence="10">
    <location>
        <begin position="274"/>
        <end position="293"/>
    </location>
</feature>
<comment type="subcellular location">
    <subcellularLocation>
        <location evidence="1">Cell membrane</location>
        <topology evidence="1">Multi-pass membrane protein</topology>
    </subcellularLocation>
</comment>
<evidence type="ECO:0000256" key="1">
    <source>
        <dbReference type="ARBA" id="ARBA00004651"/>
    </source>
</evidence>
<keyword evidence="4" id="KW-0716">Sensory transduction</keyword>
<keyword evidence="8" id="KW-0675">Receptor</keyword>
<dbReference type="InterPro" id="IPR017452">
    <property type="entry name" value="GPCR_Rhodpsn_7TM"/>
</dbReference>
<dbReference type="GO" id="GO:0004930">
    <property type="term" value="F:G protein-coupled receptor activity"/>
    <property type="evidence" value="ECO:0007669"/>
    <property type="project" value="UniProtKB-KW"/>
</dbReference>
<keyword evidence="5 10" id="KW-1133">Transmembrane helix</keyword>
<dbReference type="PANTHER" id="PTHR26452">
    <property type="entry name" value="OLFACTORY RECEPTOR"/>
    <property type="match status" value="1"/>
</dbReference>
<keyword evidence="3 10" id="KW-0812">Transmembrane</keyword>
<keyword evidence="2" id="KW-1003">Cell membrane</keyword>
<dbReference type="SUPFAM" id="SSF81321">
    <property type="entry name" value="Family A G protein-coupled receptor-like"/>
    <property type="match status" value="1"/>
</dbReference>
<dbReference type="AlphaFoldDB" id="A0AAV3A251"/>
<feature type="domain" description="G-protein coupled receptors family 1 profile" evidence="11">
    <location>
        <begin position="41"/>
        <end position="291"/>
    </location>
</feature>
<evidence type="ECO:0000256" key="6">
    <source>
        <dbReference type="ARBA" id="ARBA00023040"/>
    </source>
</evidence>
<dbReference type="PRINTS" id="PR00237">
    <property type="entry name" value="GPCRRHODOPSN"/>
</dbReference>
<protein>
    <recommendedName>
        <fullName evidence="11">G-protein coupled receptors family 1 profile domain-containing protein</fullName>
    </recommendedName>
</protein>
<evidence type="ECO:0000256" key="2">
    <source>
        <dbReference type="ARBA" id="ARBA00022475"/>
    </source>
</evidence>
<comment type="caution">
    <text evidence="12">The sequence shown here is derived from an EMBL/GenBank/DDBJ whole genome shotgun (WGS) entry which is preliminary data.</text>
</comment>
<keyword evidence="7 10" id="KW-0472">Membrane</keyword>
<keyword evidence="13" id="KW-1185">Reference proteome</keyword>
<dbReference type="InterPro" id="IPR050516">
    <property type="entry name" value="Olfactory_GPCR"/>
</dbReference>
<dbReference type="Proteomes" id="UP001181693">
    <property type="component" value="Unassembled WGS sequence"/>
</dbReference>
<dbReference type="FunFam" id="1.20.1070.10:FF:000268">
    <property type="entry name" value="Putative olfactory receptor 2I1"/>
    <property type="match status" value="1"/>
</dbReference>
<name>A0AAV3A251_PYXAD</name>
<dbReference type="Pfam" id="PF13853">
    <property type="entry name" value="7tm_4"/>
    <property type="match status" value="1"/>
</dbReference>
<feature type="transmembrane region" description="Helical" evidence="10">
    <location>
        <begin position="23"/>
        <end position="48"/>
    </location>
</feature>
<feature type="transmembrane region" description="Helical" evidence="10">
    <location>
        <begin position="60"/>
        <end position="81"/>
    </location>
</feature>
<dbReference type="PROSITE" id="PS50262">
    <property type="entry name" value="G_PROTEIN_RECEP_F1_2"/>
    <property type="match status" value="1"/>
</dbReference>
<proteinExistence type="predicted"/>
<dbReference type="CDD" id="cd13954">
    <property type="entry name" value="7tmA_OR"/>
    <property type="match status" value="1"/>
</dbReference>
<keyword evidence="6" id="KW-0297">G-protein coupled receptor</keyword>
<evidence type="ECO:0000256" key="4">
    <source>
        <dbReference type="ARBA" id="ARBA00022725"/>
    </source>
</evidence>
<evidence type="ECO:0000256" key="7">
    <source>
        <dbReference type="ARBA" id="ARBA00023136"/>
    </source>
</evidence>
<evidence type="ECO:0000256" key="8">
    <source>
        <dbReference type="ARBA" id="ARBA00023170"/>
    </source>
</evidence>
<gene>
    <name evidence="12" type="ORF">GDO54_017474</name>
</gene>
<dbReference type="InterPro" id="IPR000276">
    <property type="entry name" value="GPCR_Rhodpsn"/>
</dbReference>
<evidence type="ECO:0000256" key="9">
    <source>
        <dbReference type="ARBA" id="ARBA00023224"/>
    </source>
</evidence>
<reference evidence="12" key="1">
    <citation type="thesis" date="2020" institute="ProQuest LLC" country="789 East Eisenhower Parkway, Ann Arbor, MI, USA">
        <title>Comparative Genomics and Chromosome Evolution.</title>
        <authorList>
            <person name="Mudd A.B."/>
        </authorList>
    </citation>
    <scope>NUCLEOTIDE SEQUENCE</scope>
    <source>
        <strain evidence="12">1538</strain>
        <tissue evidence="12">Blood</tissue>
    </source>
</reference>
<keyword evidence="4" id="KW-0552">Olfaction</keyword>
<evidence type="ECO:0000259" key="11">
    <source>
        <dbReference type="PROSITE" id="PS50262"/>
    </source>
</evidence>
<dbReference type="GO" id="GO:0005886">
    <property type="term" value="C:plasma membrane"/>
    <property type="evidence" value="ECO:0007669"/>
    <property type="project" value="UniProtKB-SubCell"/>
</dbReference>
<evidence type="ECO:0000256" key="10">
    <source>
        <dbReference type="SAM" id="Phobius"/>
    </source>
</evidence>
<feature type="transmembrane region" description="Helical" evidence="10">
    <location>
        <begin position="239"/>
        <end position="262"/>
    </location>
</feature>
<evidence type="ECO:0000256" key="3">
    <source>
        <dbReference type="ARBA" id="ARBA00022692"/>
    </source>
</evidence>
<feature type="transmembrane region" description="Helical" evidence="10">
    <location>
        <begin position="141"/>
        <end position="162"/>
    </location>
</feature>
<evidence type="ECO:0000313" key="12">
    <source>
        <dbReference type="EMBL" id="DBA20724.1"/>
    </source>
</evidence>
<dbReference type="GO" id="GO:0004984">
    <property type="term" value="F:olfactory receptor activity"/>
    <property type="evidence" value="ECO:0007669"/>
    <property type="project" value="InterPro"/>
</dbReference>
<evidence type="ECO:0000313" key="13">
    <source>
        <dbReference type="Proteomes" id="UP001181693"/>
    </source>
</evidence>
<feature type="transmembrane region" description="Helical" evidence="10">
    <location>
        <begin position="205"/>
        <end position="227"/>
    </location>
</feature>
<dbReference type="Gene3D" id="1.20.1070.10">
    <property type="entry name" value="Rhodopsin 7-helix transmembrane proteins"/>
    <property type="match status" value="1"/>
</dbReference>
<dbReference type="PRINTS" id="PR00245">
    <property type="entry name" value="OLFACTORYR"/>
</dbReference>
<dbReference type="EMBL" id="DYDO01000007">
    <property type="protein sequence ID" value="DBA20724.1"/>
    <property type="molecule type" value="Genomic_DNA"/>
</dbReference>
<keyword evidence="9" id="KW-0807">Transducer</keyword>
<evidence type="ECO:0000256" key="5">
    <source>
        <dbReference type="ARBA" id="ARBA00022989"/>
    </source>
</evidence>
<organism evidence="12 13">
    <name type="scientific">Pyxicephalus adspersus</name>
    <name type="common">African bullfrog</name>
    <dbReference type="NCBI Taxonomy" id="30357"/>
    <lineage>
        <taxon>Eukaryota</taxon>
        <taxon>Metazoa</taxon>
        <taxon>Chordata</taxon>
        <taxon>Craniata</taxon>
        <taxon>Vertebrata</taxon>
        <taxon>Euteleostomi</taxon>
        <taxon>Amphibia</taxon>
        <taxon>Batrachia</taxon>
        <taxon>Anura</taxon>
        <taxon>Neobatrachia</taxon>
        <taxon>Ranoidea</taxon>
        <taxon>Pyxicephalidae</taxon>
        <taxon>Pyxicephalinae</taxon>
        <taxon>Pyxicephalus</taxon>
    </lineage>
</organism>
<sequence>MYQHNESILTYFVIKGISDDPHLQLPLCVLVICIYIITLCGNFIILLLVIMDCKLQSPMYFFLANLSAMDISLSTVSFYKLLDIYITRNKTISYFGCMSQVFFYSSLVGNELLLLSVMSYDRYLAICNPFHYSRIMRKKPCMYLALVCWVLGFLELIPYVVLLSNISCYKSNLINHFFCDIVPVMKLSCSNIRALEILIFTEGLLILNLCPCFFTFVPYMFIIISVMKIKSSSGKWKAFYTFSSHLTVVVIIYVTLGCQYLKPVSKDNLISNKLYSFFNIAAVPMLNPLIYSLRNKVVKEAFIRKIKRLVH</sequence>
<accession>A0AAV3A251</accession>
<dbReference type="InterPro" id="IPR000725">
    <property type="entry name" value="Olfact_rcpt"/>
</dbReference>